<dbReference type="Gene3D" id="3.30.450.20">
    <property type="entry name" value="PAS domain"/>
    <property type="match status" value="2"/>
</dbReference>
<name>A0ABV3RJ39_9RHOB</name>
<dbReference type="PROSITE" id="PS50887">
    <property type="entry name" value="GGDEF"/>
    <property type="match status" value="1"/>
</dbReference>
<dbReference type="Gene3D" id="3.30.70.270">
    <property type="match status" value="1"/>
</dbReference>
<dbReference type="PROSITE" id="PS50112">
    <property type="entry name" value="PAS"/>
    <property type="match status" value="1"/>
</dbReference>
<dbReference type="InterPro" id="IPR043128">
    <property type="entry name" value="Rev_trsase/Diguanyl_cyclase"/>
</dbReference>
<evidence type="ECO:0000259" key="3">
    <source>
        <dbReference type="PROSITE" id="PS50883"/>
    </source>
</evidence>
<dbReference type="SUPFAM" id="SSF55785">
    <property type="entry name" value="PYP-like sensor domain (PAS domain)"/>
    <property type="match status" value="2"/>
</dbReference>
<feature type="domain" description="EAL" evidence="3">
    <location>
        <begin position="591"/>
        <end position="842"/>
    </location>
</feature>
<dbReference type="SMART" id="SM00091">
    <property type="entry name" value="PAS"/>
    <property type="match status" value="2"/>
</dbReference>
<dbReference type="InterPro" id="IPR035919">
    <property type="entry name" value="EAL_sf"/>
</dbReference>
<evidence type="ECO:0000313" key="5">
    <source>
        <dbReference type="EMBL" id="MEW9918983.1"/>
    </source>
</evidence>
<dbReference type="CDD" id="cd01949">
    <property type="entry name" value="GGDEF"/>
    <property type="match status" value="1"/>
</dbReference>
<protein>
    <submittedName>
        <fullName evidence="5">EAL domain-containing protein</fullName>
    </submittedName>
</protein>
<evidence type="ECO:0000259" key="1">
    <source>
        <dbReference type="PROSITE" id="PS50112"/>
    </source>
</evidence>
<feature type="domain" description="PAS" evidence="1">
    <location>
        <begin position="171"/>
        <end position="210"/>
    </location>
</feature>
<dbReference type="Pfam" id="PF00563">
    <property type="entry name" value="EAL"/>
    <property type="match status" value="1"/>
</dbReference>
<dbReference type="SMART" id="SM00267">
    <property type="entry name" value="GGDEF"/>
    <property type="match status" value="1"/>
</dbReference>
<reference evidence="5 6" key="1">
    <citation type="submission" date="2024-07" db="EMBL/GenBank/DDBJ databases">
        <title>Marimonas sp.nov., isolated from tidal-flat sediment.</title>
        <authorList>
            <person name="Jayan J.N."/>
            <person name="Lee S.S."/>
        </authorList>
    </citation>
    <scope>NUCLEOTIDE SEQUENCE [LARGE SCALE GENOMIC DNA]</scope>
    <source>
        <strain evidence="5 6">MJW-29</strain>
    </source>
</reference>
<dbReference type="PROSITE" id="PS50113">
    <property type="entry name" value="PAC"/>
    <property type="match status" value="1"/>
</dbReference>
<dbReference type="InterPro" id="IPR052155">
    <property type="entry name" value="Biofilm_reg_signaling"/>
</dbReference>
<evidence type="ECO:0000259" key="4">
    <source>
        <dbReference type="PROSITE" id="PS50887"/>
    </source>
</evidence>
<proteinExistence type="predicted"/>
<sequence length="853" mass="95212">MIDGAGTVRTGTADADEVREIAALRIARDGTALSANAAFRRLVGMEIDEPLHRLFEDYIILPSALEVILAQVGGTDTETGPGLGLRAQLAHDPSARVFLELFADRRAPEKAVFARAWPLSDLRHAGRRAADLRARDEYIGKLEASINSSQLALWHLNITTRDTWFSGLWYETLGYEVDQFAASFETFAELVHPDDMPTVMAALQPLMDGKAGRYHADFRMKHANGNWVWIGATGARFISSTSPDEVFICGTQARIDRRKEAELQLEKSFAGTRFATERLVRLADNAPGGFFEYHVDGEGRISLPYAHPVVLELLGVSKQQVDQNPEQMFANIDERDMPRMSQAIEESSGGLSKFEVKYRVNHPERGERWILASSNPVRDADGSIRWYGFLFDVTSDMLREQQLAALHRNEMRLRHEVERAALTDSLTGLYNRRAFDEEIQARQRSGGDADCVLLRIDLDYFKYVNDTLGHEAGDAVLKHVADMLRECTRVGDFPARVGGDEFSVLMAPDTNMNDVEQVIDRLRDRLAEPFFFEGKPCRFGASIGIATSAATKGTTAELLTFADVALYEAKGKGRNRTEMFTPELHRTVLSERRLAVDIQLGLEAGEFECFYQPQIDAVTGEISGFEALARWNRGDHGIQTPDRFIPVARKLNILADLDKAIFEAAMDDLLFWRDQGLRPRKLAFNVSSGRLNDPDLMAIAPRLMAAETVVAFELFESILIEEESAIFRFNLDKARDAGFEIEIDDFGSGHASIVSLQQIMPSTLKIDRRLISGVAESTQSRELLGAIIQMGKALGIGIIAEGTETRAQVDILRKLGCDAFQGYYFARPMNREDTLAFARGHRADWLSDKGEVA</sequence>
<dbReference type="CDD" id="cd01948">
    <property type="entry name" value="EAL"/>
    <property type="match status" value="1"/>
</dbReference>
<dbReference type="RefSeq" id="WP_367876685.1">
    <property type="nucleotide sequence ID" value="NZ_JBFNXX010000003.1"/>
</dbReference>
<dbReference type="CDD" id="cd00130">
    <property type="entry name" value="PAS"/>
    <property type="match status" value="2"/>
</dbReference>
<dbReference type="InterPro" id="IPR000014">
    <property type="entry name" value="PAS"/>
</dbReference>
<dbReference type="EMBL" id="JBFNXX010000003">
    <property type="protein sequence ID" value="MEW9918983.1"/>
    <property type="molecule type" value="Genomic_DNA"/>
</dbReference>
<dbReference type="SUPFAM" id="SSF55073">
    <property type="entry name" value="Nucleotide cyclase"/>
    <property type="match status" value="1"/>
</dbReference>
<gene>
    <name evidence="5" type="ORF">AB2B41_05180</name>
</gene>
<dbReference type="InterPro" id="IPR000160">
    <property type="entry name" value="GGDEF_dom"/>
</dbReference>
<feature type="domain" description="PAC" evidence="2">
    <location>
        <begin position="354"/>
        <end position="405"/>
    </location>
</feature>
<comment type="caution">
    <text evidence="5">The sequence shown here is derived from an EMBL/GenBank/DDBJ whole genome shotgun (WGS) entry which is preliminary data.</text>
</comment>
<evidence type="ECO:0000313" key="6">
    <source>
        <dbReference type="Proteomes" id="UP001556098"/>
    </source>
</evidence>
<feature type="domain" description="GGDEF" evidence="4">
    <location>
        <begin position="449"/>
        <end position="582"/>
    </location>
</feature>
<accession>A0ABV3RJ39</accession>
<dbReference type="Pfam" id="PF00990">
    <property type="entry name" value="GGDEF"/>
    <property type="match status" value="1"/>
</dbReference>
<dbReference type="InterPro" id="IPR035965">
    <property type="entry name" value="PAS-like_dom_sf"/>
</dbReference>
<organism evidence="5 6">
    <name type="scientific">Sulfitobacter sediminis</name>
    <dbReference type="NCBI Taxonomy" id="3234186"/>
    <lineage>
        <taxon>Bacteria</taxon>
        <taxon>Pseudomonadati</taxon>
        <taxon>Pseudomonadota</taxon>
        <taxon>Alphaproteobacteria</taxon>
        <taxon>Rhodobacterales</taxon>
        <taxon>Roseobacteraceae</taxon>
        <taxon>Sulfitobacter</taxon>
    </lineage>
</organism>
<dbReference type="InterPro" id="IPR000700">
    <property type="entry name" value="PAS-assoc_C"/>
</dbReference>
<dbReference type="InterPro" id="IPR001633">
    <property type="entry name" value="EAL_dom"/>
</dbReference>
<dbReference type="SUPFAM" id="SSF141868">
    <property type="entry name" value="EAL domain-like"/>
    <property type="match status" value="1"/>
</dbReference>
<dbReference type="PROSITE" id="PS50883">
    <property type="entry name" value="EAL"/>
    <property type="match status" value="1"/>
</dbReference>
<dbReference type="Proteomes" id="UP001556098">
    <property type="component" value="Unassembled WGS sequence"/>
</dbReference>
<dbReference type="Gene3D" id="3.20.20.450">
    <property type="entry name" value="EAL domain"/>
    <property type="match status" value="1"/>
</dbReference>
<dbReference type="PANTHER" id="PTHR44757">
    <property type="entry name" value="DIGUANYLATE CYCLASE DGCP"/>
    <property type="match status" value="1"/>
</dbReference>
<dbReference type="NCBIfam" id="TIGR00254">
    <property type="entry name" value="GGDEF"/>
    <property type="match status" value="1"/>
</dbReference>
<dbReference type="Pfam" id="PF08447">
    <property type="entry name" value="PAS_3"/>
    <property type="match status" value="2"/>
</dbReference>
<dbReference type="InterPro" id="IPR029787">
    <property type="entry name" value="Nucleotide_cyclase"/>
</dbReference>
<dbReference type="InterPro" id="IPR013655">
    <property type="entry name" value="PAS_fold_3"/>
</dbReference>
<evidence type="ECO:0000259" key="2">
    <source>
        <dbReference type="PROSITE" id="PS50113"/>
    </source>
</evidence>
<keyword evidence="6" id="KW-1185">Reference proteome</keyword>
<dbReference type="PANTHER" id="PTHR44757:SF2">
    <property type="entry name" value="BIOFILM ARCHITECTURE MAINTENANCE PROTEIN MBAA"/>
    <property type="match status" value="1"/>
</dbReference>
<dbReference type="SMART" id="SM00052">
    <property type="entry name" value="EAL"/>
    <property type="match status" value="1"/>
</dbReference>